<dbReference type="PANTHER" id="PTHR33164:SF57">
    <property type="entry name" value="MARR-FAMILY TRANSCRIPTIONAL REGULATOR"/>
    <property type="match status" value="1"/>
</dbReference>
<dbReference type="PROSITE" id="PS50995">
    <property type="entry name" value="HTH_MARR_2"/>
    <property type="match status" value="1"/>
</dbReference>
<dbReference type="PANTHER" id="PTHR33164">
    <property type="entry name" value="TRANSCRIPTIONAL REGULATOR, MARR FAMILY"/>
    <property type="match status" value="1"/>
</dbReference>
<keyword evidence="4" id="KW-1185">Reference proteome</keyword>
<dbReference type="InterPro" id="IPR000835">
    <property type="entry name" value="HTH_MarR-typ"/>
</dbReference>
<accession>A0A5Q2RRK6</accession>
<feature type="domain" description="HTH marR-type" evidence="2">
    <location>
        <begin position="37"/>
        <end position="169"/>
    </location>
</feature>
<dbReference type="Gene3D" id="1.10.10.10">
    <property type="entry name" value="Winged helix-like DNA-binding domain superfamily/Winged helix DNA-binding domain"/>
    <property type="match status" value="1"/>
</dbReference>
<evidence type="ECO:0000313" key="3">
    <source>
        <dbReference type="EMBL" id="QGG96530.1"/>
    </source>
</evidence>
<dbReference type="KEGG" id="atq:GH723_16260"/>
<dbReference type="GO" id="GO:0003700">
    <property type="term" value="F:DNA-binding transcription factor activity"/>
    <property type="evidence" value="ECO:0007669"/>
    <property type="project" value="InterPro"/>
</dbReference>
<feature type="region of interest" description="Disordered" evidence="1">
    <location>
        <begin position="1"/>
        <end position="20"/>
    </location>
</feature>
<feature type="compositionally biased region" description="Basic residues" evidence="1">
    <location>
        <begin position="1"/>
        <end position="11"/>
    </location>
</feature>
<organism evidence="3 4">
    <name type="scientific">Actinomarinicola tropica</name>
    <dbReference type="NCBI Taxonomy" id="2789776"/>
    <lineage>
        <taxon>Bacteria</taxon>
        <taxon>Bacillati</taxon>
        <taxon>Actinomycetota</taxon>
        <taxon>Acidimicrobiia</taxon>
        <taxon>Acidimicrobiales</taxon>
        <taxon>Iamiaceae</taxon>
        <taxon>Actinomarinicola</taxon>
    </lineage>
</organism>
<dbReference type="InterPro" id="IPR036388">
    <property type="entry name" value="WH-like_DNA-bd_sf"/>
</dbReference>
<dbReference type="SUPFAM" id="SSF46785">
    <property type="entry name" value="Winged helix' DNA-binding domain"/>
    <property type="match status" value="1"/>
</dbReference>
<dbReference type="InterPro" id="IPR036390">
    <property type="entry name" value="WH_DNA-bd_sf"/>
</dbReference>
<dbReference type="GO" id="GO:0006950">
    <property type="term" value="P:response to stress"/>
    <property type="evidence" value="ECO:0007669"/>
    <property type="project" value="TreeGrafter"/>
</dbReference>
<proteinExistence type="predicted"/>
<sequence>MGPRRRTRRAAPHTSPPSHLGFRVRTHVRRAYDGRMRGRAENLLGALATSLSDEIDRVTTDAAGHGASGPAALSLLMRRPGCTIEVLRSHIGLSHSATVRLVDRLVDDGLVVRRPGGDDREVAVHLTARGRRRALRVHEQRRAVLGRALAGLSVSDRRHLELLLDRVLRTEAVVHEDPQTICRLCEVPVCPLRRCPVPAAR</sequence>
<dbReference type="Proteomes" id="UP000334019">
    <property type="component" value="Chromosome"/>
</dbReference>
<dbReference type="InterPro" id="IPR039422">
    <property type="entry name" value="MarR/SlyA-like"/>
</dbReference>
<dbReference type="Pfam" id="PF12802">
    <property type="entry name" value="MarR_2"/>
    <property type="match status" value="1"/>
</dbReference>
<evidence type="ECO:0000259" key="2">
    <source>
        <dbReference type="PROSITE" id="PS50995"/>
    </source>
</evidence>
<evidence type="ECO:0000313" key="4">
    <source>
        <dbReference type="Proteomes" id="UP000334019"/>
    </source>
</evidence>
<evidence type="ECO:0000256" key="1">
    <source>
        <dbReference type="SAM" id="MobiDB-lite"/>
    </source>
</evidence>
<dbReference type="SMART" id="SM00347">
    <property type="entry name" value="HTH_MARR"/>
    <property type="match status" value="1"/>
</dbReference>
<gene>
    <name evidence="3" type="ORF">GH723_16260</name>
</gene>
<protein>
    <submittedName>
        <fullName evidence="3">MarR family transcriptional regulator</fullName>
    </submittedName>
</protein>
<dbReference type="AlphaFoldDB" id="A0A5Q2RRK6"/>
<dbReference type="EMBL" id="CP045851">
    <property type="protein sequence ID" value="QGG96530.1"/>
    <property type="molecule type" value="Genomic_DNA"/>
</dbReference>
<name>A0A5Q2RRK6_9ACTN</name>
<reference evidence="3 4" key="1">
    <citation type="submission" date="2019-11" db="EMBL/GenBank/DDBJ databases">
        <authorList>
            <person name="He Y."/>
        </authorList>
    </citation>
    <scope>NUCLEOTIDE SEQUENCE [LARGE SCALE GENOMIC DNA]</scope>
    <source>
        <strain evidence="3 4">SCSIO 58843</strain>
    </source>
</reference>